<feature type="domain" description="HAT C-terminal dimerisation" evidence="1">
    <location>
        <begin position="250"/>
        <end position="315"/>
    </location>
</feature>
<dbReference type="Proteomes" id="UP000887574">
    <property type="component" value="Unplaced"/>
</dbReference>
<dbReference type="InterPro" id="IPR012444">
    <property type="entry name" value="DUF1647"/>
</dbReference>
<reference evidence="3" key="1">
    <citation type="submission" date="2022-11" db="UniProtKB">
        <authorList>
            <consortium name="WormBaseParasite"/>
        </authorList>
    </citation>
    <scope>IDENTIFICATION</scope>
</reference>
<keyword evidence="2" id="KW-1185">Reference proteome</keyword>
<evidence type="ECO:0000259" key="1">
    <source>
        <dbReference type="Pfam" id="PF05699"/>
    </source>
</evidence>
<dbReference type="PANTHER" id="PTHR31389:SF4">
    <property type="entry name" value="LD39211P"/>
    <property type="match status" value="1"/>
</dbReference>
<dbReference type="InterPro" id="IPR008906">
    <property type="entry name" value="HATC_C_dom"/>
</dbReference>
<name>A0A915DLQ8_9BILA</name>
<proteinExistence type="predicted"/>
<dbReference type="AlphaFoldDB" id="A0A915DLQ8"/>
<dbReference type="GO" id="GO:0046983">
    <property type="term" value="F:protein dimerization activity"/>
    <property type="evidence" value="ECO:0007669"/>
    <property type="project" value="InterPro"/>
</dbReference>
<dbReference type="InterPro" id="IPR012337">
    <property type="entry name" value="RNaseH-like_sf"/>
</dbReference>
<sequence length="324" mass="37257">MHNNIHYIAKGKEFPCKSLKYLKKFKLSDQFPILNISKVGKFPEDVVFLFASDVKFYPSLRAAIASTQITFNYSYKKIIVYDLGGLAESPEIMSELKGVCKLELRIFDKHQLPFSVRHLSSFAWKVFLIAEVFVEHELFIYFDTSVYFFESDYDDYFSLMESGQLFNLQFTRNTMHGIRFATHPSFIRHVPNEERHQPTAARPTNFLNDTLEQILERTAADNMNAINQAESSQADKSWIQQALNTVKSSVGIDPLKYWAPLMNTDSGHIAMLAMEVLAIPANTAPIERIFSQAGMATCKHRNRTEFQLLNSQLIVYCDLYVDDL</sequence>
<dbReference type="PANTHER" id="PTHR31389">
    <property type="entry name" value="LD39211P"/>
    <property type="match status" value="1"/>
</dbReference>
<dbReference type="WBParaSite" id="jg21400">
    <property type="protein sequence ID" value="jg21400"/>
    <property type="gene ID" value="jg21400"/>
</dbReference>
<dbReference type="Pfam" id="PF05699">
    <property type="entry name" value="Dimer_Tnp_hAT"/>
    <property type="match status" value="1"/>
</dbReference>
<dbReference type="Pfam" id="PF07801">
    <property type="entry name" value="DUF1647"/>
    <property type="match status" value="1"/>
</dbReference>
<evidence type="ECO:0000313" key="3">
    <source>
        <dbReference type="WBParaSite" id="jg21400"/>
    </source>
</evidence>
<accession>A0A915DLQ8</accession>
<dbReference type="SUPFAM" id="SSF53098">
    <property type="entry name" value="Ribonuclease H-like"/>
    <property type="match status" value="1"/>
</dbReference>
<protein>
    <submittedName>
        <fullName evidence="3">HAT C-terminal dimerisation domain-containing protein</fullName>
    </submittedName>
</protein>
<evidence type="ECO:0000313" key="2">
    <source>
        <dbReference type="Proteomes" id="UP000887574"/>
    </source>
</evidence>
<organism evidence="2 3">
    <name type="scientific">Ditylenchus dipsaci</name>
    <dbReference type="NCBI Taxonomy" id="166011"/>
    <lineage>
        <taxon>Eukaryota</taxon>
        <taxon>Metazoa</taxon>
        <taxon>Ecdysozoa</taxon>
        <taxon>Nematoda</taxon>
        <taxon>Chromadorea</taxon>
        <taxon>Rhabditida</taxon>
        <taxon>Tylenchina</taxon>
        <taxon>Tylenchomorpha</taxon>
        <taxon>Sphaerularioidea</taxon>
        <taxon>Anguinidae</taxon>
        <taxon>Anguininae</taxon>
        <taxon>Ditylenchus</taxon>
    </lineage>
</organism>